<evidence type="ECO:0000256" key="2">
    <source>
        <dbReference type="ARBA" id="ARBA00022771"/>
    </source>
</evidence>
<keyword evidence="3" id="KW-0862">Zinc</keyword>
<dbReference type="InterPro" id="IPR053248">
    <property type="entry name" value="Zinc_finger_MYND_domain"/>
</dbReference>
<evidence type="ECO:0000313" key="8">
    <source>
        <dbReference type="Proteomes" id="UP000829720"/>
    </source>
</evidence>
<dbReference type="Gene3D" id="6.10.140.2220">
    <property type="match status" value="1"/>
</dbReference>
<evidence type="ECO:0000256" key="1">
    <source>
        <dbReference type="ARBA" id="ARBA00022723"/>
    </source>
</evidence>
<keyword evidence="2 4" id="KW-0863">Zinc-finger</keyword>
<reference evidence="7" key="1">
    <citation type="submission" date="2021-01" db="EMBL/GenBank/DDBJ databases">
        <authorList>
            <person name="Zahm M."/>
            <person name="Roques C."/>
            <person name="Cabau C."/>
            <person name="Klopp C."/>
            <person name="Donnadieu C."/>
            <person name="Jouanno E."/>
            <person name="Lampietro C."/>
            <person name="Louis A."/>
            <person name="Herpin A."/>
            <person name="Echchiki A."/>
            <person name="Berthelot C."/>
            <person name="Parey E."/>
            <person name="Roest-Crollius H."/>
            <person name="Braasch I."/>
            <person name="Postlethwait J."/>
            <person name="Bobe J."/>
            <person name="Montfort J."/>
            <person name="Bouchez O."/>
            <person name="Begum T."/>
            <person name="Mejri S."/>
            <person name="Adams A."/>
            <person name="Chen W.-J."/>
            <person name="Guiguen Y."/>
        </authorList>
    </citation>
    <scope>NUCLEOTIDE SEQUENCE</scope>
    <source>
        <tissue evidence="7">Blood</tissue>
    </source>
</reference>
<dbReference type="AlphaFoldDB" id="A0A8T3DDD4"/>
<evidence type="ECO:0000313" key="7">
    <source>
        <dbReference type="EMBL" id="KAI1892535.1"/>
    </source>
</evidence>
<feature type="compositionally biased region" description="Low complexity" evidence="5">
    <location>
        <begin position="362"/>
        <end position="380"/>
    </location>
</feature>
<dbReference type="EMBL" id="JAERUA010000012">
    <property type="protein sequence ID" value="KAI1892535.1"/>
    <property type="molecule type" value="Genomic_DNA"/>
</dbReference>
<dbReference type="GO" id="GO:0008270">
    <property type="term" value="F:zinc ion binding"/>
    <property type="evidence" value="ECO:0007669"/>
    <property type="project" value="UniProtKB-KW"/>
</dbReference>
<feature type="region of interest" description="Disordered" evidence="5">
    <location>
        <begin position="357"/>
        <end position="380"/>
    </location>
</feature>
<evidence type="ECO:0000256" key="5">
    <source>
        <dbReference type="SAM" id="MobiDB-lite"/>
    </source>
</evidence>
<gene>
    <name evidence="7" type="ORF">AGOR_G00134590</name>
</gene>
<evidence type="ECO:0000256" key="3">
    <source>
        <dbReference type="ARBA" id="ARBA00022833"/>
    </source>
</evidence>
<dbReference type="PANTHER" id="PTHR46533">
    <property type="entry name" value="ZINC FINGER MYND DOMAIN-CONTAINING PROTEIN 12"/>
    <property type="match status" value="1"/>
</dbReference>
<dbReference type="SUPFAM" id="SSF144232">
    <property type="entry name" value="HIT/MYND zinc finger-like"/>
    <property type="match status" value="1"/>
</dbReference>
<accession>A0A8T3DDD4</accession>
<dbReference type="PANTHER" id="PTHR46533:SF1">
    <property type="entry name" value="ZINC FINGER MYND DOMAIN-CONTAINING PROTEIN 12"/>
    <property type="match status" value="1"/>
</dbReference>
<organism evidence="7 8">
    <name type="scientific">Albula goreensis</name>
    <dbReference type="NCBI Taxonomy" id="1534307"/>
    <lineage>
        <taxon>Eukaryota</taxon>
        <taxon>Metazoa</taxon>
        <taxon>Chordata</taxon>
        <taxon>Craniata</taxon>
        <taxon>Vertebrata</taxon>
        <taxon>Euteleostomi</taxon>
        <taxon>Actinopterygii</taxon>
        <taxon>Neopterygii</taxon>
        <taxon>Teleostei</taxon>
        <taxon>Albuliformes</taxon>
        <taxon>Albulidae</taxon>
        <taxon>Albula</taxon>
    </lineage>
</organism>
<evidence type="ECO:0000259" key="6">
    <source>
        <dbReference type="PROSITE" id="PS50865"/>
    </source>
</evidence>
<dbReference type="InterPro" id="IPR002893">
    <property type="entry name" value="Znf_MYND"/>
</dbReference>
<dbReference type="Gene3D" id="1.25.40.10">
    <property type="entry name" value="Tetratricopeptide repeat domain"/>
    <property type="match status" value="1"/>
</dbReference>
<feature type="domain" description="MYND-type" evidence="6">
    <location>
        <begin position="18"/>
        <end position="55"/>
    </location>
</feature>
<dbReference type="Pfam" id="PF01753">
    <property type="entry name" value="zf-MYND"/>
    <property type="match status" value="1"/>
</dbReference>
<dbReference type="SUPFAM" id="SSF48452">
    <property type="entry name" value="TPR-like"/>
    <property type="match status" value="1"/>
</dbReference>
<dbReference type="PROSITE" id="PS50865">
    <property type="entry name" value="ZF_MYND_2"/>
    <property type="match status" value="1"/>
</dbReference>
<sequence length="380" mass="42818">MSEVINPLANPKGANKLCELCEKPAYIQCTKCFVTFYCDREHQNDDWVAIHKKVCQLLIPVRTPAPYYTLEAEREHHAAQIVQRQKQLMEISQTVAEKKLFEKSYKESLPAALLSLRSAMDAYGTSCVQLVPAYLLLAEANIGLGNLSPAEQYLSWAEWTVLRTTNCSQTVHHKLHRCMGRLLIVKGNLEEALFHLSNDIYYASEEYGQDSIVTCGGYFLMADIFFKQGKMDIVRSLYTEVAKTWHSHLSKLLEKQIKDTLTPEETFDEAQQAEADQMLRSMLNVPEECSTERADQPAVVAHSLAMLWLLGNDPKKALEFGKRALLSSQLVPDCSLTEPIQRLVQLAGEDLKAASESWPNLSPCSSAHSQHQHSIQFSQG</sequence>
<keyword evidence="1" id="KW-0479">Metal-binding</keyword>
<evidence type="ECO:0000256" key="4">
    <source>
        <dbReference type="PROSITE-ProRule" id="PRU00134"/>
    </source>
</evidence>
<comment type="caution">
    <text evidence="7">The sequence shown here is derived from an EMBL/GenBank/DDBJ whole genome shotgun (WGS) entry which is preliminary data.</text>
</comment>
<proteinExistence type="predicted"/>
<dbReference type="PROSITE" id="PS01360">
    <property type="entry name" value="ZF_MYND_1"/>
    <property type="match status" value="1"/>
</dbReference>
<protein>
    <recommendedName>
        <fullName evidence="6">MYND-type domain-containing protein</fullName>
    </recommendedName>
</protein>
<keyword evidence="8" id="KW-1185">Reference proteome</keyword>
<dbReference type="OrthoDB" id="3174329at2759"/>
<dbReference type="InterPro" id="IPR011990">
    <property type="entry name" value="TPR-like_helical_dom_sf"/>
</dbReference>
<dbReference type="Proteomes" id="UP000829720">
    <property type="component" value="Unassembled WGS sequence"/>
</dbReference>
<name>A0A8T3DDD4_9TELE</name>